<protein>
    <submittedName>
        <fullName evidence="2">Radical SAM protein</fullName>
    </submittedName>
</protein>
<organism evidence="2 3">
    <name type="scientific">Clostridium kluyveri</name>
    <dbReference type="NCBI Taxonomy" id="1534"/>
    <lineage>
        <taxon>Bacteria</taxon>
        <taxon>Bacillati</taxon>
        <taxon>Bacillota</taxon>
        <taxon>Clostridia</taxon>
        <taxon>Eubacteriales</taxon>
        <taxon>Clostridiaceae</taxon>
        <taxon>Clostridium</taxon>
    </lineage>
</organism>
<reference evidence="2 3" key="1">
    <citation type="submission" date="2016-12" db="EMBL/GenBank/DDBJ databases">
        <title>Complete genome sequence of Clostridium kluyveri JZZ isolated from the pit mud of a Chinese flavor liquor-making factory.</title>
        <authorList>
            <person name="Wang Y."/>
        </authorList>
    </citation>
    <scope>NUCLEOTIDE SEQUENCE [LARGE SCALE GENOMIC DNA]</scope>
    <source>
        <strain evidence="2 3">JZZ</strain>
    </source>
</reference>
<dbReference type="InterPro" id="IPR023885">
    <property type="entry name" value="4Fe4S-binding_SPASM_dom"/>
</dbReference>
<evidence type="ECO:0000259" key="1">
    <source>
        <dbReference type="Pfam" id="PF13186"/>
    </source>
</evidence>
<dbReference type="Proteomes" id="UP000184604">
    <property type="component" value="Chromosome"/>
</dbReference>
<dbReference type="Gene3D" id="3.20.20.70">
    <property type="entry name" value="Aldolase class I"/>
    <property type="match status" value="1"/>
</dbReference>
<dbReference type="InterPro" id="IPR050377">
    <property type="entry name" value="Radical_SAM_PqqE_MftC-like"/>
</dbReference>
<dbReference type="SUPFAM" id="SSF102114">
    <property type="entry name" value="Radical SAM enzymes"/>
    <property type="match status" value="1"/>
</dbReference>
<dbReference type="CDD" id="cd21109">
    <property type="entry name" value="SPASM"/>
    <property type="match status" value="1"/>
</dbReference>
<dbReference type="OrthoDB" id="9763993at2"/>
<gene>
    <name evidence="2" type="ORF">BS101_10060</name>
</gene>
<accession>A0A1L5F7Q8</accession>
<dbReference type="EMBL" id="CP018335">
    <property type="protein sequence ID" value="APM39066.1"/>
    <property type="molecule type" value="Genomic_DNA"/>
</dbReference>
<dbReference type="InterPro" id="IPR013785">
    <property type="entry name" value="Aldolase_TIM"/>
</dbReference>
<dbReference type="InterPro" id="IPR058240">
    <property type="entry name" value="rSAM_sf"/>
</dbReference>
<name>A0A1L5F7Q8_CLOKL</name>
<dbReference type="PANTHER" id="PTHR11228:SF7">
    <property type="entry name" value="PQQA PEPTIDE CYCLASE"/>
    <property type="match status" value="1"/>
</dbReference>
<dbReference type="PANTHER" id="PTHR11228">
    <property type="entry name" value="RADICAL SAM DOMAIN PROTEIN"/>
    <property type="match status" value="1"/>
</dbReference>
<feature type="domain" description="4Fe4S-binding SPASM" evidence="1">
    <location>
        <begin position="274"/>
        <end position="332"/>
    </location>
</feature>
<sequence>MILKKFDKNYNFISIFNTENGFYMRTGILNDRGKDTGVEAFQSSFPELIDIGIMGHCIHGKSGLCLKAGVQCYQDGMNIQDENMSLENYITIINEIKGKTFQVALGGRGDPNKHENFGEILKYTRINNIVPNYTTSGFLLNETEVELTKKYCGAVAVSWYFHEYTTKAIDMFIHSGMKVNIHYVLNNKSIEEALYMLHNNSFPKGINAVIFLLHKPVGLGKEDKVLKCEDIPVKNFFSNIMSKKHSFKIGFDSCSVPALINFNNNFNIHSIDTCEAARWSMYITPDMKALPCSFDQKLKWSVELKNKSISDAWNSDIFESFRNKLKKSCPNCREKVNCMGGCPLCRSIILCNREEMYKL</sequence>
<proteinExistence type="predicted"/>
<dbReference type="RefSeq" id="WP_073538703.1">
    <property type="nucleotide sequence ID" value="NZ_CP018335.1"/>
</dbReference>
<dbReference type="Pfam" id="PF13186">
    <property type="entry name" value="SPASM"/>
    <property type="match status" value="1"/>
</dbReference>
<evidence type="ECO:0000313" key="3">
    <source>
        <dbReference type="Proteomes" id="UP000184604"/>
    </source>
</evidence>
<evidence type="ECO:0000313" key="2">
    <source>
        <dbReference type="EMBL" id="APM39066.1"/>
    </source>
</evidence>
<dbReference type="AlphaFoldDB" id="A0A1L5F7Q8"/>